<organism evidence="1">
    <name type="scientific">uncultured Caudovirales phage</name>
    <dbReference type="NCBI Taxonomy" id="2100421"/>
    <lineage>
        <taxon>Viruses</taxon>
        <taxon>Duplodnaviria</taxon>
        <taxon>Heunggongvirae</taxon>
        <taxon>Uroviricota</taxon>
        <taxon>Caudoviricetes</taxon>
        <taxon>Peduoviridae</taxon>
        <taxon>Maltschvirus</taxon>
        <taxon>Maltschvirus maltsch</taxon>
    </lineage>
</organism>
<reference evidence="1" key="1">
    <citation type="submission" date="2020-05" db="EMBL/GenBank/DDBJ databases">
        <authorList>
            <person name="Chiriac C."/>
            <person name="Salcher M."/>
            <person name="Ghai R."/>
            <person name="Kavagutti S V."/>
        </authorList>
    </citation>
    <scope>NUCLEOTIDE SEQUENCE</scope>
</reference>
<evidence type="ECO:0000313" key="1">
    <source>
        <dbReference type="EMBL" id="CAB4218626.1"/>
    </source>
</evidence>
<proteinExistence type="predicted"/>
<gene>
    <name evidence="1" type="ORF">UFOVP1608_41</name>
</gene>
<dbReference type="Gene3D" id="1.10.530.10">
    <property type="match status" value="1"/>
</dbReference>
<accession>A0A6J5SU73</accession>
<evidence type="ECO:0008006" key="2">
    <source>
        <dbReference type="Google" id="ProtNLM"/>
    </source>
</evidence>
<name>A0A6J5SU73_9CAUD</name>
<protein>
    <recommendedName>
        <fullName evidence="2">LT_GEWL domain containing protein</fullName>
    </recommendedName>
</protein>
<dbReference type="EMBL" id="LR797470">
    <property type="protein sequence ID" value="CAB4218626.1"/>
    <property type="molecule type" value="Genomic_DNA"/>
</dbReference>
<sequence>MRRSLCLALTGALLWITPTHAAAPIYHRAAVVTTQTVRDFVQAEALERGWSGKEWKCLDDLIDNESRWNFEADNPHSSAFGLFQILKTPEDTPIEVQVARGFRYIDARYGSPCKAWNFWTRADLRGSPWY</sequence>